<dbReference type="InterPro" id="IPR033697">
    <property type="entry name" value="Ribonuclease_T2_eukaryotic"/>
</dbReference>
<sequence>MFLRSSSIFCLIVCVALISGSLSHRHHHQYQNHQRKCSKNTHFDYFLLAAQWPETFCSQHNCIKFQDHWSIHGMWPQNFDQSYPSFCCSNHTYDHRLIKPLESELIAYWKEIQSGKDNDWFWSHEYTKHGTCAIECPLMHDELGYFNSTLQVFKKLQIEKWLARSNITPSYKASYSVVHFQRALQRGSGHKVSLHCSKNHQGDIVVAEIYFCLRKTNLERFDCVLPNSKCGDYMLKYYPQKKFIL</sequence>
<feature type="signal peptide" evidence="5">
    <location>
        <begin position="1"/>
        <end position="23"/>
    </location>
</feature>
<reference evidence="8" key="1">
    <citation type="journal article" date="2020" name="PLoS Negl. Trop. Dis.">
        <title>High-quality nuclear genome for Sarcoptes scabiei-A critical resource for a neglected parasite.</title>
        <authorList>
            <person name="Korhonen P.K."/>
            <person name="Gasser R.B."/>
            <person name="Ma G."/>
            <person name="Wang T."/>
            <person name="Stroehlein A.J."/>
            <person name="Young N.D."/>
            <person name="Ang C.S."/>
            <person name="Fernando D.D."/>
            <person name="Lu H.C."/>
            <person name="Taylor S."/>
            <person name="Reynolds S.L."/>
            <person name="Mofiz E."/>
            <person name="Najaraj S.H."/>
            <person name="Gowda H."/>
            <person name="Madugundu A."/>
            <person name="Renuse S."/>
            <person name="Holt D."/>
            <person name="Pandey A."/>
            <person name="Papenfuss A.T."/>
            <person name="Fischer K."/>
        </authorList>
    </citation>
    <scope>NUCLEOTIDE SEQUENCE [LARGE SCALE GENOMIC DNA]</scope>
</reference>
<dbReference type="AlphaFoldDB" id="A0A834VF86"/>
<dbReference type="PANTHER" id="PTHR11240:SF22">
    <property type="entry name" value="RIBONUCLEASE T2"/>
    <property type="match status" value="1"/>
</dbReference>
<dbReference type="PROSITE" id="PS00531">
    <property type="entry name" value="RNASE_T2_2"/>
    <property type="match status" value="1"/>
</dbReference>
<evidence type="ECO:0000256" key="5">
    <source>
        <dbReference type="SAM" id="SignalP"/>
    </source>
</evidence>
<evidence type="ECO:0000256" key="2">
    <source>
        <dbReference type="ARBA" id="ARBA00023157"/>
    </source>
</evidence>
<dbReference type="PANTHER" id="PTHR11240">
    <property type="entry name" value="RIBONUCLEASE T2"/>
    <property type="match status" value="1"/>
</dbReference>
<dbReference type="EnsemblMetazoa" id="SSS_2830s_mrna">
    <property type="protein sequence ID" value="KAF7491563.1"/>
    <property type="gene ID" value="SSS_2830"/>
</dbReference>
<dbReference type="GO" id="GO:0003723">
    <property type="term" value="F:RNA binding"/>
    <property type="evidence" value="ECO:0007669"/>
    <property type="project" value="InterPro"/>
</dbReference>
<dbReference type="GO" id="GO:0033897">
    <property type="term" value="F:ribonuclease T2 activity"/>
    <property type="evidence" value="ECO:0007669"/>
    <property type="project" value="InterPro"/>
</dbReference>
<evidence type="ECO:0000256" key="4">
    <source>
        <dbReference type="RuleBase" id="RU004328"/>
    </source>
</evidence>
<keyword evidence="2" id="KW-1015">Disulfide bond</keyword>
<proteinExistence type="inferred from homology"/>
<feature type="active site" evidence="3">
    <location>
        <position position="72"/>
    </location>
</feature>
<keyword evidence="5" id="KW-0732">Signal</keyword>
<dbReference type="Proteomes" id="UP000070412">
    <property type="component" value="Unassembled WGS sequence"/>
</dbReference>
<dbReference type="Gene3D" id="3.90.730.10">
    <property type="entry name" value="Ribonuclease T2-like"/>
    <property type="match status" value="1"/>
</dbReference>
<keyword evidence="8" id="KW-1185">Reference proteome</keyword>
<dbReference type="GO" id="GO:0006401">
    <property type="term" value="P:RNA catabolic process"/>
    <property type="evidence" value="ECO:0007669"/>
    <property type="project" value="TreeGrafter"/>
</dbReference>
<feature type="active site" evidence="3">
    <location>
        <position position="125"/>
    </location>
</feature>
<feature type="active site" evidence="3">
    <location>
        <position position="129"/>
    </location>
</feature>
<dbReference type="SUPFAM" id="SSF55895">
    <property type="entry name" value="Ribonuclease Rh-like"/>
    <property type="match status" value="1"/>
</dbReference>
<gene>
    <name evidence="6" type="ORF">SSS_2830</name>
</gene>
<name>A0A834VF86_SARSC</name>
<dbReference type="GO" id="GO:0005576">
    <property type="term" value="C:extracellular region"/>
    <property type="evidence" value="ECO:0007669"/>
    <property type="project" value="TreeGrafter"/>
</dbReference>
<protein>
    <submittedName>
        <fullName evidence="6">Ribonuclease DdI</fullName>
    </submittedName>
</protein>
<reference evidence="6" key="2">
    <citation type="submission" date="2020-01" db="EMBL/GenBank/DDBJ databases">
        <authorList>
            <person name="Korhonen P.K.K."/>
            <person name="Guangxu M.G."/>
            <person name="Wang T.W."/>
            <person name="Stroehlein A.J.S."/>
            <person name="Young N.D."/>
            <person name="Ang C.-S.A."/>
            <person name="Fernando D.W.F."/>
            <person name="Lu H.L."/>
            <person name="Taylor S.T."/>
            <person name="Ehtesham M.E.M."/>
            <person name="Najaraj S.H.N."/>
            <person name="Harsha G.H.G."/>
            <person name="Madugundu A.M."/>
            <person name="Renuse S.R."/>
            <person name="Holt D.H."/>
            <person name="Pandey A.P."/>
            <person name="Papenfuss A.P."/>
            <person name="Gasser R.B.G."/>
            <person name="Fischer K.F."/>
        </authorList>
    </citation>
    <scope>NUCLEOTIDE SEQUENCE</scope>
    <source>
        <strain evidence="6">SSS_KF_BRIS2020</strain>
    </source>
</reference>
<feature type="chain" id="PRO_5038259564" evidence="5">
    <location>
        <begin position="24"/>
        <end position="245"/>
    </location>
</feature>
<evidence type="ECO:0000256" key="1">
    <source>
        <dbReference type="ARBA" id="ARBA00007469"/>
    </source>
</evidence>
<accession>A0A834VF86</accession>
<evidence type="ECO:0000313" key="6">
    <source>
        <dbReference type="EMBL" id="KAF7491563.1"/>
    </source>
</evidence>
<dbReference type="OrthoDB" id="435754at2759"/>
<dbReference type="InterPro" id="IPR036430">
    <property type="entry name" value="RNase_T2-like_sf"/>
</dbReference>
<dbReference type="Pfam" id="PF00445">
    <property type="entry name" value="Ribonuclease_T2"/>
    <property type="match status" value="1"/>
</dbReference>
<comment type="similarity">
    <text evidence="1 4">Belongs to the RNase T2 family.</text>
</comment>
<dbReference type="InterPro" id="IPR001568">
    <property type="entry name" value="RNase_T2-like"/>
</dbReference>
<dbReference type="OMA" id="MQKEWPT"/>
<dbReference type="InterPro" id="IPR033130">
    <property type="entry name" value="RNase_T2_His_AS_2"/>
</dbReference>
<dbReference type="CDD" id="cd01061">
    <property type="entry name" value="RNase_T2_euk"/>
    <property type="match status" value="1"/>
</dbReference>
<evidence type="ECO:0000313" key="8">
    <source>
        <dbReference type="Proteomes" id="UP000070412"/>
    </source>
</evidence>
<evidence type="ECO:0000256" key="3">
    <source>
        <dbReference type="PIRSR" id="PIRSR633697-1"/>
    </source>
</evidence>
<organism evidence="6">
    <name type="scientific">Sarcoptes scabiei</name>
    <name type="common">Itch mite</name>
    <name type="synonym">Acarus scabiei</name>
    <dbReference type="NCBI Taxonomy" id="52283"/>
    <lineage>
        <taxon>Eukaryota</taxon>
        <taxon>Metazoa</taxon>
        <taxon>Ecdysozoa</taxon>
        <taxon>Arthropoda</taxon>
        <taxon>Chelicerata</taxon>
        <taxon>Arachnida</taxon>
        <taxon>Acari</taxon>
        <taxon>Acariformes</taxon>
        <taxon>Sarcoptiformes</taxon>
        <taxon>Astigmata</taxon>
        <taxon>Psoroptidia</taxon>
        <taxon>Sarcoptoidea</taxon>
        <taxon>Sarcoptidae</taxon>
        <taxon>Sarcoptinae</taxon>
        <taxon>Sarcoptes</taxon>
    </lineage>
</organism>
<evidence type="ECO:0000313" key="7">
    <source>
        <dbReference type="EnsemblMetazoa" id="KAF7491563.1"/>
    </source>
</evidence>
<reference evidence="7" key="3">
    <citation type="submission" date="2022-06" db="UniProtKB">
        <authorList>
            <consortium name="EnsemblMetazoa"/>
        </authorList>
    </citation>
    <scope>IDENTIFICATION</scope>
</reference>
<dbReference type="EMBL" id="WVUK01000059">
    <property type="protein sequence ID" value="KAF7491563.1"/>
    <property type="molecule type" value="Genomic_DNA"/>
</dbReference>